<evidence type="ECO:0000256" key="6">
    <source>
        <dbReference type="ARBA" id="ARBA00023159"/>
    </source>
</evidence>
<keyword evidence="3" id="KW-0611">Plant defense</keyword>
<dbReference type="EMBL" id="KX871215">
    <property type="protein sequence ID" value="ASL69241.1"/>
    <property type="molecule type" value="mRNA"/>
</dbReference>
<evidence type="ECO:0000256" key="1">
    <source>
        <dbReference type="ARBA" id="ARBA00004123"/>
    </source>
</evidence>
<dbReference type="InterPro" id="IPR001471">
    <property type="entry name" value="AP2/ERF_dom"/>
</dbReference>
<dbReference type="GO" id="GO:0000976">
    <property type="term" value="F:transcription cis-regulatory region binding"/>
    <property type="evidence" value="ECO:0007669"/>
    <property type="project" value="UniProtKB-ARBA"/>
</dbReference>
<evidence type="ECO:0000259" key="10">
    <source>
        <dbReference type="PROSITE" id="PS51032"/>
    </source>
</evidence>
<feature type="compositionally biased region" description="Basic and acidic residues" evidence="9">
    <location>
        <begin position="245"/>
        <end position="258"/>
    </location>
</feature>
<dbReference type="SMART" id="SM00380">
    <property type="entry name" value="AP2"/>
    <property type="match status" value="1"/>
</dbReference>
<evidence type="ECO:0000313" key="11">
    <source>
        <dbReference type="EMBL" id="ASL69241.1"/>
    </source>
</evidence>
<dbReference type="PROSITE" id="PS51032">
    <property type="entry name" value="AP2_ERF"/>
    <property type="match status" value="1"/>
</dbReference>
<protein>
    <submittedName>
        <fullName evidence="11">Ethylene response factor 23</fullName>
    </submittedName>
</protein>
<keyword evidence="8" id="KW-0539">Nucleus</keyword>
<keyword evidence="5" id="KW-0238">DNA-binding</keyword>
<dbReference type="InterPro" id="IPR036955">
    <property type="entry name" value="AP2/ERF_dom_sf"/>
</dbReference>
<dbReference type="PANTHER" id="PTHR31190:SF499">
    <property type="entry name" value="ETHYLENE-RESPONSIVE TRANSCRIPTION FACTOR ERF105"/>
    <property type="match status" value="1"/>
</dbReference>
<dbReference type="PRINTS" id="PR00367">
    <property type="entry name" value="ETHRSPELEMNT"/>
</dbReference>
<dbReference type="InterPro" id="IPR016177">
    <property type="entry name" value="DNA-bd_dom_sf"/>
</dbReference>
<dbReference type="GO" id="GO:0005634">
    <property type="term" value="C:nucleus"/>
    <property type="evidence" value="ECO:0007669"/>
    <property type="project" value="UniProtKB-SubCell"/>
</dbReference>
<keyword evidence="6" id="KW-0010">Activator</keyword>
<dbReference type="GO" id="GO:0003700">
    <property type="term" value="F:DNA-binding transcription factor activity"/>
    <property type="evidence" value="ECO:0007669"/>
    <property type="project" value="InterPro"/>
</dbReference>
<dbReference type="FunFam" id="3.30.730.10:FF:000001">
    <property type="entry name" value="Ethylene-responsive transcription factor 2"/>
    <property type="match status" value="1"/>
</dbReference>
<dbReference type="PANTHER" id="PTHR31190">
    <property type="entry name" value="DNA-BINDING DOMAIN"/>
    <property type="match status" value="1"/>
</dbReference>
<feature type="region of interest" description="Disordered" evidence="9">
    <location>
        <begin position="221"/>
        <end position="267"/>
    </location>
</feature>
<sequence length="307" mass="34363">MANQDEVTALELIRHHLLGEFSPLVCKTDSLFLSSDCKTDSVHSQTESSDSSMTIFDFLNSNKGADSSDDCLNFVSIPNWINFGQSQTDFSDYEAKPQVIDLTTPKAESLRARKPSLKIDLPPVKKFELLEFGEPAKFTVSEQQSESTEGRRHYRGVRRRPWGKFAAEIRDPKRRGSRVWLGTFDTAIDAARAYDRAAFQMRGSKAILNFPLEVGKWKNASSTAVPVPDGGQKRRREAEAVTEQRPIKKEKSPEHDDSAESSLTTGPLTPSMWLPAWDQNGDSMFNCPLLSPLSPHPLMGFPQLMVI</sequence>
<evidence type="ECO:0000256" key="7">
    <source>
        <dbReference type="ARBA" id="ARBA00023163"/>
    </source>
</evidence>
<evidence type="ECO:0000256" key="9">
    <source>
        <dbReference type="SAM" id="MobiDB-lite"/>
    </source>
</evidence>
<keyword evidence="7" id="KW-0804">Transcription</keyword>
<dbReference type="GO" id="GO:0009873">
    <property type="term" value="P:ethylene-activated signaling pathway"/>
    <property type="evidence" value="ECO:0007669"/>
    <property type="project" value="UniProtKB-KW"/>
</dbReference>
<dbReference type="GO" id="GO:0006952">
    <property type="term" value="P:defense response"/>
    <property type="evidence" value="ECO:0007669"/>
    <property type="project" value="UniProtKB-KW"/>
</dbReference>
<dbReference type="SUPFAM" id="SSF54171">
    <property type="entry name" value="DNA-binding domain"/>
    <property type="match status" value="1"/>
</dbReference>
<evidence type="ECO:0000256" key="5">
    <source>
        <dbReference type="ARBA" id="ARBA00023125"/>
    </source>
</evidence>
<evidence type="ECO:0000256" key="8">
    <source>
        <dbReference type="ARBA" id="ARBA00023242"/>
    </source>
</evidence>
<keyword evidence="2" id="KW-0936">Ethylene signaling pathway</keyword>
<reference evidence="11" key="1">
    <citation type="submission" date="2016-09" db="EMBL/GenBank/DDBJ databases">
        <title>A transcriptome approach towards understanding fruit softening in persimmon.</title>
        <authorList>
            <person name="Jung J."/>
            <person name="Choi S.C."/>
            <person name="Ryu S.B."/>
        </authorList>
    </citation>
    <scope>NUCLEOTIDE SEQUENCE</scope>
</reference>
<name>A0A221C805_DIOKA</name>
<proteinExistence type="evidence at transcript level"/>
<accession>A0A221C805</accession>
<dbReference type="Pfam" id="PF00847">
    <property type="entry name" value="AP2"/>
    <property type="match status" value="1"/>
</dbReference>
<feature type="domain" description="AP2/ERF" evidence="10">
    <location>
        <begin position="153"/>
        <end position="211"/>
    </location>
</feature>
<gene>
    <name evidence="11" type="primary">ERF23</name>
</gene>
<evidence type="ECO:0000256" key="3">
    <source>
        <dbReference type="ARBA" id="ARBA00022821"/>
    </source>
</evidence>
<organism evidence="11">
    <name type="scientific">Diospyros kaki</name>
    <name type="common">Kaki persimmon</name>
    <name type="synonym">Diospyros chinensis</name>
    <dbReference type="NCBI Taxonomy" id="35925"/>
    <lineage>
        <taxon>Eukaryota</taxon>
        <taxon>Viridiplantae</taxon>
        <taxon>Streptophyta</taxon>
        <taxon>Embryophyta</taxon>
        <taxon>Tracheophyta</taxon>
        <taxon>Spermatophyta</taxon>
        <taxon>Magnoliopsida</taxon>
        <taxon>eudicotyledons</taxon>
        <taxon>Gunneridae</taxon>
        <taxon>Pentapetalae</taxon>
        <taxon>asterids</taxon>
        <taxon>Ericales</taxon>
        <taxon>Ebenaceae</taxon>
        <taxon>Diospyros</taxon>
    </lineage>
</organism>
<comment type="subcellular location">
    <subcellularLocation>
        <location evidence="1">Nucleus</location>
    </subcellularLocation>
</comment>
<dbReference type="InterPro" id="IPR044808">
    <property type="entry name" value="ERF_plant"/>
</dbReference>
<dbReference type="AlphaFoldDB" id="A0A221C805"/>
<evidence type="ECO:0000256" key="2">
    <source>
        <dbReference type="ARBA" id="ARBA00022745"/>
    </source>
</evidence>
<dbReference type="CDD" id="cd00018">
    <property type="entry name" value="AP2"/>
    <property type="match status" value="1"/>
</dbReference>
<dbReference type="Gene3D" id="3.30.730.10">
    <property type="entry name" value="AP2/ERF domain"/>
    <property type="match status" value="1"/>
</dbReference>
<evidence type="ECO:0000256" key="4">
    <source>
        <dbReference type="ARBA" id="ARBA00023015"/>
    </source>
</evidence>
<keyword evidence="4" id="KW-0805">Transcription regulation</keyword>